<name>A0A8X7SEM2_BRACI</name>
<evidence type="ECO:0000313" key="2">
    <source>
        <dbReference type="EMBL" id="KAG2305006.1"/>
    </source>
</evidence>
<keyword evidence="3" id="KW-1185">Reference proteome</keyword>
<evidence type="ECO:0000313" key="3">
    <source>
        <dbReference type="Proteomes" id="UP000886595"/>
    </source>
</evidence>
<feature type="compositionally biased region" description="Low complexity" evidence="1">
    <location>
        <begin position="44"/>
        <end position="59"/>
    </location>
</feature>
<dbReference type="AlphaFoldDB" id="A0A8X7SEM2"/>
<accession>A0A8X7SEM2</accession>
<dbReference type="Proteomes" id="UP000886595">
    <property type="component" value="Unassembled WGS sequence"/>
</dbReference>
<organism evidence="2 3">
    <name type="scientific">Brassica carinata</name>
    <name type="common">Ethiopian mustard</name>
    <name type="synonym">Abyssinian cabbage</name>
    <dbReference type="NCBI Taxonomy" id="52824"/>
    <lineage>
        <taxon>Eukaryota</taxon>
        <taxon>Viridiplantae</taxon>
        <taxon>Streptophyta</taxon>
        <taxon>Embryophyta</taxon>
        <taxon>Tracheophyta</taxon>
        <taxon>Spermatophyta</taxon>
        <taxon>Magnoliopsida</taxon>
        <taxon>eudicotyledons</taxon>
        <taxon>Gunneridae</taxon>
        <taxon>Pentapetalae</taxon>
        <taxon>rosids</taxon>
        <taxon>malvids</taxon>
        <taxon>Brassicales</taxon>
        <taxon>Brassicaceae</taxon>
        <taxon>Brassiceae</taxon>
        <taxon>Brassica</taxon>
    </lineage>
</organism>
<dbReference type="EMBL" id="JAAMPC010000007">
    <property type="protein sequence ID" value="KAG2305006.1"/>
    <property type="molecule type" value="Genomic_DNA"/>
</dbReference>
<sequence>MESSLRMRGTWDAYANTAMTGTSPATRTSINMLLRLQQKIEQCSGWNNNNSSSGSSSSNLPVQDPAPEGGVISLEEVGNDDQHAKQLTLNIGMGSVSSAVVTLASKGKGKMYECGDYISSLGRVTGVNDLEHYVEEAHRVSLAIPTGNDDGILQVSQLPGKGKGIAEDGDSPVVRNLTNDFDGSTSDRAILVGRGYPSDGDSQDTLILGIVLIVG</sequence>
<protein>
    <submittedName>
        <fullName evidence="2">Uncharacterized protein</fullName>
    </submittedName>
</protein>
<comment type="caution">
    <text evidence="2">The sequence shown here is derived from an EMBL/GenBank/DDBJ whole genome shotgun (WGS) entry which is preliminary data.</text>
</comment>
<reference evidence="2 3" key="1">
    <citation type="submission" date="2020-02" db="EMBL/GenBank/DDBJ databases">
        <authorList>
            <person name="Ma Q."/>
            <person name="Huang Y."/>
            <person name="Song X."/>
            <person name="Pei D."/>
        </authorList>
    </citation>
    <scope>NUCLEOTIDE SEQUENCE [LARGE SCALE GENOMIC DNA]</scope>
    <source>
        <strain evidence="2">Sxm20200214</strain>
        <tissue evidence="2">Leaf</tissue>
    </source>
</reference>
<feature type="region of interest" description="Disordered" evidence="1">
    <location>
        <begin position="44"/>
        <end position="70"/>
    </location>
</feature>
<proteinExistence type="predicted"/>
<evidence type="ECO:0000256" key="1">
    <source>
        <dbReference type="SAM" id="MobiDB-lite"/>
    </source>
</evidence>
<gene>
    <name evidence="2" type="ORF">Bca52824_033657</name>
</gene>